<evidence type="ECO:0000256" key="4">
    <source>
        <dbReference type="ARBA" id="ARBA00022801"/>
    </source>
</evidence>
<dbReference type="GO" id="GO:0005886">
    <property type="term" value="C:plasma membrane"/>
    <property type="evidence" value="ECO:0007669"/>
    <property type="project" value="UniProtKB-SubCell"/>
</dbReference>
<evidence type="ECO:0000256" key="3">
    <source>
        <dbReference type="ARBA" id="ARBA00022692"/>
    </source>
</evidence>
<dbReference type="SUPFAM" id="SSF48317">
    <property type="entry name" value="Acid phosphatase/Vanadium-dependent haloperoxidase"/>
    <property type="match status" value="1"/>
</dbReference>
<evidence type="ECO:0000256" key="7">
    <source>
        <dbReference type="SAM" id="Phobius"/>
    </source>
</evidence>
<evidence type="ECO:0000256" key="5">
    <source>
        <dbReference type="ARBA" id="ARBA00022989"/>
    </source>
</evidence>
<dbReference type="CDD" id="cd03392">
    <property type="entry name" value="PAP2_like_2"/>
    <property type="match status" value="1"/>
</dbReference>
<dbReference type="GO" id="GO:0016787">
    <property type="term" value="F:hydrolase activity"/>
    <property type="evidence" value="ECO:0007669"/>
    <property type="project" value="UniProtKB-KW"/>
</dbReference>
<feature type="transmembrane region" description="Helical" evidence="7">
    <location>
        <begin position="146"/>
        <end position="164"/>
    </location>
</feature>
<feature type="transmembrane region" description="Helical" evidence="7">
    <location>
        <begin position="56"/>
        <end position="76"/>
    </location>
</feature>
<dbReference type="Proteomes" id="UP000288812">
    <property type="component" value="Unassembled WGS sequence"/>
</dbReference>
<keyword evidence="4" id="KW-0378">Hydrolase</keyword>
<name>A0A437S993_9FIRM</name>
<keyword evidence="2" id="KW-1003">Cell membrane</keyword>
<evidence type="ECO:0000313" key="10">
    <source>
        <dbReference type="Proteomes" id="UP000288812"/>
    </source>
</evidence>
<gene>
    <name evidence="9" type="ORF">EF514_00270</name>
</gene>
<feature type="transmembrane region" description="Helical" evidence="7">
    <location>
        <begin position="122"/>
        <end position="140"/>
    </location>
</feature>
<dbReference type="AlphaFoldDB" id="A0A437S993"/>
<feature type="transmembrane region" description="Helical" evidence="7">
    <location>
        <begin position="22"/>
        <end position="44"/>
    </location>
</feature>
<dbReference type="Gene3D" id="1.20.144.10">
    <property type="entry name" value="Phosphatidic acid phosphatase type 2/haloperoxidase"/>
    <property type="match status" value="2"/>
</dbReference>
<sequence>MVFEFDILNWIQTLHSPLLDKVMTLISTLGNSGFIFILVGLVFLIRKKDRKMGITILMSLILCLVFGNMLLKPLIARPRPFTIKDIELLIKAPTDFSFPSGHTYSAFATATSLYLYNKKPGVGFFIFAAIMGFSRLYLYVHYPTDVLAGAVIGVGFGIISRQIVDYLEKRLTR</sequence>
<dbReference type="InterPro" id="IPR036938">
    <property type="entry name" value="PAP2/HPO_sf"/>
</dbReference>
<comment type="caution">
    <text evidence="9">The sequence shown here is derived from an EMBL/GenBank/DDBJ whole genome shotgun (WGS) entry which is preliminary data.</text>
</comment>
<evidence type="ECO:0000313" key="9">
    <source>
        <dbReference type="EMBL" id="RVU55685.1"/>
    </source>
</evidence>
<reference evidence="9 10" key="1">
    <citation type="submission" date="2018-11" db="EMBL/GenBank/DDBJ databases">
        <title>Genome sequencing and assembly of Anaerosphaera sp. nov., GS7-6-2.</title>
        <authorList>
            <person name="Rettenmaier R."/>
            <person name="Liebl W."/>
            <person name="Zverlov V."/>
        </authorList>
    </citation>
    <scope>NUCLEOTIDE SEQUENCE [LARGE SCALE GENOMIC DNA]</scope>
    <source>
        <strain evidence="9 10">GS7-6-2</strain>
    </source>
</reference>
<evidence type="ECO:0000259" key="8">
    <source>
        <dbReference type="SMART" id="SM00014"/>
    </source>
</evidence>
<feature type="domain" description="Phosphatidic acid phosphatase type 2/haloperoxidase" evidence="8">
    <location>
        <begin position="52"/>
        <end position="161"/>
    </location>
</feature>
<keyword evidence="3 7" id="KW-0812">Transmembrane</keyword>
<evidence type="ECO:0000256" key="1">
    <source>
        <dbReference type="ARBA" id="ARBA00004651"/>
    </source>
</evidence>
<proteinExistence type="predicted"/>
<dbReference type="SMART" id="SM00014">
    <property type="entry name" value="acidPPc"/>
    <property type="match status" value="1"/>
</dbReference>
<organism evidence="9 10">
    <name type="scientific">Anaerosphaera multitolerans</name>
    <dbReference type="NCBI Taxonomy" id="2487351"/>
    <lineage>
        <taxon>Bacteria</taxon>
        <taxon>Bacillati</taxon>
        <taxon>Bacillota</taxon>
        <taxon>Tissierellia</taxon>
        <taxon>Tissierellales</taxon>
        <taxon>Peptoniphilaceae</taxon>
        <taxon>Anaerosphaera</taxon>
    </lineage>
</organism>
<keyword evidence="6 7" id="KW-0472">Membrane</keyword>
<dbReference type="PANTHER" id="PTHR14969">
    <property type="entry name" value="SPHINGOSINE-1-PHOSPHATE PHOSPHOHYDROLASE"/>
    <property type="match status" value="1"/>
</dbReference>
<dbReference type="InterPro" id="IPR000326">
    <property type="entry name" value="PAP2/HPO"/>
</dbReference>
<dbReference type="OrthoDB" id="9789113at2"/>
<keyword evidence="5 7" id="KW-1133">Transmembrane helix</keyword>
<dbReference type="PANTHER" id="PTHR14969:SF62">
    <property type="entry name" value="DECAPRENYLPHOSPHORYL-5-PHOSPHORIBOSE PHOSPHATASE RV3807C-RELATED"/>
    <property type="match status" value="1"/>
</dbReference>
<protein>
    <submittedName>
        <fullName evidence="9">Phosphatase PAP2 family protein</fullName>
    </submittedName>
</protein>
<evidence type="ECO:0000256" key="6">
    <source>
        <dbReference type="ARBA" id="ARBA00023136"/>
    </source>
</evidence>
<evidence type="ECO:0000256" key="2">
    <source>
        <dbReference type="ARBA" id="ARBA00022475"/>
    </source>
</evidence>
<dbReference type="Pfam" id="PF01569">
    <property type="entry name" value="PAP2"/>
    <property type="match status" value="1"/>
</dbReference>
<dbReference type="EMBL" id="RLIH01000001">
    <property type="protein sequence ID" value="RVU55685.1"/>
    <property type="molecule type" value="Genomic_DNA"/>
</dbReference>
<accession>A0A437S993</accession>
<dbReference type="RefSeq" id="WP_127722642.1">
    <property type="nucleotide sequence ID" value="NZ_RLIH01000001.1"/>
</dbReference>
<keyword evidence="10" id="KW-1185">Reference proteome</keyword>
<comment type="subcellular location">
    <subcellularLocation>
        <location evidence="1">Cell membrane</location>
        <topology evidence="1">Multi-pass membrane protein</topology>
    </subcellularLocation>
</comment>